<protein>
    <submittedName>
        <fullName evidence="1">Uncharacterized protein</fullName>
    </submittedName>
</protein>
<proteinExistence type="predicted"/>
<keyword evidence="2" id="KW-1185">Reference proteome</keyword>
<evidence type="ECO:0000313" key="2">
    <source>
        <dbReference type="Proteomes" id="UP000078200"/>
    </source>
</evidence>
<sequence>MDKIVSITGPDDNVFASTFCILWASKNDHSSNLNTHNTQKSIITATHEISKSSNDNSSAKDQEFLFTLVHLHIGIVKYYTYSCSERFKELNAVQDRQNDTAYVAKLKCRKHFPQQVGKPLPKRKNTKIVSPMHKYGVAGYDRKLRFTTQYS</sequence>
<dbReference type="Proteomes" id="UP000078200">
    <property type="component" value="Unassembled WGS sequence"/>
</dbReference>
<organism evidence="1 2">
    <name type="scientific">Glossina austeni</name>
    <name type="common">Savannah tsetse fly</name>
    <dbReference type="NCBI Taxonomy" id="7395"/>
    <lineage>
        <taxon>Eukaryota</taxon>
        <taxon>Metazoa</taxon>
        <taxon>Ecdysozoa</taxon>
        <taxon>Arthropoda</taxon>
        <taxon>Hexapoda</taxon>
        <taxon>Insecta</taxon>
        <taxon>Pterygota</taxon>
        <taxon>Neoptera</taxon>
        <taxon>Endopterygota</taxon>
        <taxon>Diptera</taxon>
        <taxon>Brachycera</taxon>
        <taxon>Muscomorpha</taxon>
        <taxon>Hippoboscoidea</taxon>
        <taxon>Glossinidae</taxon>
        <taxon>Glossina</taxon>
    </lineage>
</organism>
<dbReference type="AlphaFoldDB" id="A0A1A9V7D4"/>
<evidence type="ECO:0000313" key="1">
    <source>
        <dbReference type="EnsemblMetazoa" id="GAUT028265-PA"/>
    </source>
</evidence>
<reference evidence="1" key="1">
    <citation type="submission" date="2020-05" db="UniProtKB">
        <authorList>
            <consortium name="EnsemblMetazoa"/>
        </authorList>
    </citation>
    <scope>IDENTIFICATION</scope>
    <source>
        <strain evidence="1">TTRI</strain>
    </source>
</reference>
<name>A0A1A9V7D4_GLOAU</name>
<dbReference type="VEuPathDB" id="VectorBase:GAUT028265"/>
<accession>A0A1A9V7D4</accession>
<dbReference type="EnsemblMetazoa" id="GAUT028265-RA">
    <property type="protein sequence ID" value="GAUT028265-PA"/>
    <property type="gene ID" value="GAUT028265"/>
</dbReference>